<dbReference type="Pfam" id="PF00023">
    <property type="entry name" value="Ank"/>
    <property type="match status" value="1"/>
</dbReference>
<organism evidence="5 6">
    <name type="scientific">Rhizodiscina lignyota</name>
    <dbReference type="NCBI Taxonomy" id="1504668"/>
    <lineage>
        <taxon>Eukaryota</taxon>
        <taxon>Fungi</taxon>
        <taxon>Dikarya</taxon>
        <taxon>Ascomycota</taxon>
        <taxon>Pezizomycotina</taxon>
        <taxon>Dothideomycetes</taxon>
        <taxon>Pleosporomycetidae</taxon>
        <taxon>Aulographales</taxon>
        <taxon>Rhizodiscinaceae</taxon>
        <taxon>Rhizodiscina</taxon>
    </lineage>
</organism>
<keyword evidence="2 3" id="KW-0040">ANK repeat</keyword>
<gene>
    <name evidence="5" type="ORF">NA57DRAFT_51278</name>
</gene>
<evidence type="ECO:0000256" key="4">
    <source>
        <dbReference type="SAM" id="MobiDB-lite"/>
    </source>
</evidence>
<evidence type="ECO:0000313" key="5">
    <source>
        <dbReference type="EMBL" id="KAF2104454.1"/>
    </source>
</evidence>
<feature type="region of interest" description="Disordered" evidence="4">
    <location>
        <begin position="190"/>
        <end position="209"/>
    </location>
</feature>
<reference evidence="5" key="1">
    <citation type="journal article" date="2020" name="Stud. Mycol.">
        <title>101 Dothideomycetes genomes: a test case for predicting lifestyles and emergence of pathogens.</title>
        <authorList>
            <person name="Haridas S."/>
            <person name="Albert R."/>
            <person name="Binder M."/>
            <person name="Bloem J."/>
            <person name="Labutti K."/>
            <person name="Salamov A."/>
            <person name="Andreopoulos B."/>
            <person name="Baker S."/>
            <person name="Barry K."/>
            <person name="Bills G."/>
            <person name="Bluhm B."/>
            <person name="Cannon C."/>
            <person name="Castanera R."/>
            <person name="Culley D."/>
            <person name="Daum C."/>
            <person name="Ezra D."/>
            <person name="Gonzalez J."/>
            <person name="Henrissat B."/>
            <person name="Kuo A."/>
            <person name="Liang C."/>
            <person name="Lipzen A."/>
            <person name="Lutzoni F."/>
            <person name="Magnuson J."/>
            <person name="Mondo S."/>
            <person name="Nolan M."/>
            <person name="Ohm R."/>
            <person name="Pangilinan J."/>
            <person name="Park H.-J."/>
            <person name="Ramirez L."/>
            <person name="Alfaro M."/>
            <person name="Sun H."/>
            <person name="Tritt A."/>
            <person name="Yoshinaga Y."/>
            <person name="Zwiers L.-H."/>
            <person name="Turgeon B."/>
            <person name="Goodwin S."/>
            <person name="Spatafora J."/>
            <person name="Crous P."/>
            <person name="Grigoriev I."/>
        </authorList>
    </citation>
    <scope>NUCLEOTIDE SEQUENCE</scope>
    <source>
        <strain evidence="5">CBS 133067</strain>
    </source>
</reference>
<keyword evidence="1" id="KW-0677">Repeat</keyword>
<proteinExistence type="predicted"/>
<dbReference type="OrthoDB" id="1722345at2759"/>
<dbReference type="Gene3D" id="1.25.40.20">
    <property type="entry name" value="Ankyrin repeat-containing domain"/>
    <property type="match status" value="1"/>
</dbReference>
<evidence type="ECO:0000256" key="2">
    <source>
        <dbReference type="ARBA" id="ARBA00023043"/>
    </source>
</evidence>
<dbReference type="SUPFAM" id="SSF48403">
    <property type="entry name" value="Ankyrin repeat"/>
    <property type="match status" value="1"/>
</dbReference>
<accession>A0A9P4MGF1</accession>
<dbReference type="InterPro" id="IPR051165">
    <property type="entry name" value="Multifunctional_ANK_Repeat"/>
</dbReference>
<sequence>MSNCNCELHFGVITRTLSPDPTGRSKRLVFFNGCIVTLIPPMVPIRKNTRLGAPVPRITPGLNIRDPGPHDCDDYKSGMPGYHHSVDGLKLACKAGRLDQVRFFAEGRSPMYLTWGLHEALDLGHLEITRYLLSAGPFIDLEAPFIAARSLSIPIFESLLEYGWDVNNPGMGYRVVLRWFLKKGANPNLGAPSNPSGNRGPNENSGNTLNAAAGRASVAVIDMLLEKGARIDNSAALHHAVASDWPVTDRLGMISHLLNVGANINYVHRDEWFVRESMGTALHVAARLQRVQEAKLLLYGGADVETKARGGRNALDEAIKL</sequence>
<evidence type="ECO:0000313" key="6">
    <source>
        <dbReference type="Proteomes" id="UP000799772"/>
    </source>
</evidence>
<dbReference type="PANTHER" id="PTHR24123">
    <property type="entry name" value="ANKYRIN REPEAT-CONTAINING"/>
    <property type="match status" value="1"/>
</dbReference>
<protein>
    <submittedName>
        <fullName evidence="5">Ankyrin</fullName>
    </submittedName>
</protein>
<dbReference type="PROSITE" id="PS50297">
    <property type="entry name" value="ANK_REP_REGION"/>
    <property type="match status" value="1"/>
</dbReference>
<feature type="repeat" description="ANK" evidence="3">
    <location>
        <begin position="277"/>
        <end position="309"/>
    </location>
</feature>
<dbReference type="AlphaFoldDB" id="A0A9P4MGF1"/>
<dbReference type="Proteomes" id="UP000799772">
    <property type="component" value="Unassembled WGS sequence"/>
</dbReference>
<dbReference type="InterPro" id="IPR002110">
    <property type="entry name" value="Ankyrin_rpt"/>
</dbReference>
<comment type="caution">
    <text evidence="5">The sequence shown here is derived from an EMBL/GenBank/DDBJ whole genome shotgun (WGS) entry which is preliminary data.</text>
</comment>
<evidence type="ECO:0000256" key="3">
    <source>
        <dbReference type="PROSITE-ProRule" id="PRU00023"/>
    </source>
</evidence>
<keyword evidence="6" id="KW-1185">Reference proteome</keyword>
<dbReference type="EMBL" id="ML978121">
    <property type="protein sequence ID" value="KAF2104454.1"/>
    <property type="molecule type" value="Genomic_DNA"/>
</dbReference>
<dbReference type="SMART" id="SM00248">
    <property type="entry name" value="ANK"/>
    <property type="match status" value="4"/>
</dbReference>
<feature type="compositionally biased region" description="Polar residues" evidence="4">
    <location>
        <begin position="191"/>
        <end position="209"/>
    </location>
</feature>
<dbReference type="PANTHER" id="PTHR24123:SF33">
    <property type="entry name" value="PROTEIN HOS4"/>
    <property type="match status" value="1"/>
</dbReference>
<dbReference type="InterPro" id="IPR036770">
    <property type="entry name" value="Ankyrin_rpt-contain_sf"/>
</dbReference>
<dbReference type="PROSITE" id="PS50088">
    <property type="entry name" value="ANK_REPEAT"/>
    <property type="match status" value="1"/>
</dbReference>
<evidence type="ECO:0000256" key="1">
    <source>
        <dbReference type="ARBA" id="ARBA00022737"/>
    </source>
</evidence>
<name>A0A9P4MGF1_9PEZI</name>